<feature type="transmembrane region" description="Helical" evidence="9">
    <location>
        <begin position="364"/>
        <end position="393"/>
    </location>
</feature>
<organism evidence="11 12">
    <name type="scientific">Symbiodinium natans</name>
    <dbReference type="NCBI Taxonomy" id="878477"/>
    <lineage>
        <taxon>Eukaryota</taxon>
        <taxon>Sar</taxon>
        <taxon>Alveolata</taxon>
        <taxon>Dinophyceae</taxon>
        <taxon>Suessiales</taxon>
        <taxon>Symbiodiniaceae</taxon>
        <taxon>Symbiodinium</taxon>
    </lineage>
</organism>
<dbReference type="PANTHER" id="PTHR23206:SF5">
    <property type="entry name" value="ANKYRIN REPEAT AND KH DOMAIN-CONTAINING PROTEIN 1"/>
    <property type="match status" value="1"/>
</dbReference>
<dbReference type="PROSITE" id="PS00018">
    <property type="entry name" value="EF_HAND_1"/>
    <property type="match status" value="1"/>
</dbReference>
<feature type="repeat" description="ANK" evidence="8">
    <location>
        <begin position="162"/>
        <end position="194"/>
    </location>
</feature>
<name>A0A812SQE0_9DINO</name>
<dbReference type="Gene3D" id="1.25.40.20">
    <property type="entry name" value="Ankyrin repeat-containing domain"/>
    <property type="match status" value="1"/>
</dbReference>
<dbReference type="PANTHER" id="PTHR23206">
    <property type="entry name" value="MASK PROTEIN"/>
    <property type="match status" value="1"/>
</dbReference>
<feature type="transmembrane region" description="Helical" evidence="9">
    <location>
        <begin position="318"/>
        <end position="343"/>
    </location>
</feature>
<dbReference type="Gene3D" id="1.20.120.350">
    <property type="entry name" value="Voltage-gated potassium channels. Chain C"/>
    <property type="match status" value="1"/>
</dbReference>
<dbReference type="InterPro" id="IPR005821">
    <property type="entry name" value="Ion_trans_dom"/>
</dbReference>
<dbReference type="Pfam" id="PF00520">
    <property type="entry name" value="Ion_trans"/>
    <property type="match status" value="1"/>
</dbReference>
<dbReference type="Pfam" id="PF12796">
    <property type="entry name" value="Ank_2"/>
    <property type="match status" value="1"/>
</dbReference>
<dbReference type="InterPro" id="IPR002110">
    <property type="entry name" value="Ankyrin_rpt"/>
</dbReference>
<keyword evidence="3" id="KW-0677">Repeat</keyword>
<comment type="caution">
    <text evidence="11">The sequence shown here is derived from an EMBL/GenBank/DDBJ whole genome shotgun (WGS) entry which is preliminary data.</text>
</comment>
<dbReference type="OrthoDB" id="420578at2759"/>
<evidence type="ECO:0000256" key="8">
    <source>
        <dbReference type="PROSITE-ProRule" id="PRU00023"/>
    </source>
</evidence>
<feature type="transmembrane region" description="Helical" evidence="9">
    <location>
        <begin position="458"/>
        <end position="484"/>
    </location>
</feature>
<dbReference type="EMBL" id="CAJNDS010002494">
    <property type="protein sequence ID" value="CAE7497486.1"/>
    <property type="molecule type" value="Genomic_DNA"/>
</dbReference>
<dbReference type="SUPFAM" id="SSF48403">
    <property type="entry name" value="Ankyrin repeat"/>
    <property type="match status" value="1"/>
</dbReference>
<reference evidence="11" key="1">
    <citation type="submission" date="2021-02" db="EMBL/GenBank/DDBJ databases">
        <authorList>
            <person name="Dougan E. K."/>
            <person name="Rhodes N."/>
            <person name="Thang M."/>
            <person name="Chan C."/>
        </authorList>
    </citation>
    <scope>NUCLEOTIDE SEQUENCE</scope>
</reference>
<evidence type="ECO:0000256" key="4">
    <source>
        <dbReference type="ARBA" id="ARBA00022837"/>
    </source>
</evidence>
<evidence type="ECO:0000256" key="2">
    <source>
        <dbReference type="ARBA" id="ARBA00022692"/>
    </source>
</evidence>
<dbReference type="InterPro" id="IPR036770">
    <property type="entry name" value="Ankyrin_rpt-contain_sf"/>
</dbReference>
<proteinExistence type="predicted"/>
<evidence type="ECO:0000256" key="5">
    <source>
        <dbReference type="ARBA" id="ARBA00022989"/>
    </source>
</evidence>
<evidence type="ECO:0000313" key="11">
    <source>
        <dbReference type="EMBL" id="CAE7497486.1"/>
    </source>
</evidence>
<accession>A0A812SQE0</accession>
<dbReference type="SMART" id="SM00248">
    <property type="entry name" value="ANK"/>
    <property type="match status" value="4"/>
</dbReference>
<keyword evidence="6 8" id="KW-0040">ANK repeat</keyword>
<dbReference type="GO" id="GO:0045087">
    <property type="term" value="P:innate immune response"/>
    <property type="evidence" value="ECO:0007669"/>
    <property type="project" value="TreeGrafter"/>
</dbReference>
<dbReference type="InterPro" id="IPR002048">
    <property type="entry name" value="EF_hand_dom"/>
</dbReference>
<dbReference type="PROSITE" id="PS50222">
    <property type="entry name" value="EF_HAND_2"/>
    <property type="match status" value="2"/>
</dbReference>
<keyword evidence="4" id="KW-0106">Calcium</keyword>
<feature type="domain" description="EF-hand" evidence="10">
    <location>
        <begin position="506"/>
        <end position="541"/>
    </location>
</feature>
<dbReference type="InterPro" id="IPR027359">
    <property type="entry name" value="Volt_channel_dom_sf"/>
</dbReference>
<dbReference type="GO" id="GO:0005737">
    <property type="term" value="C:cytoplasm"/>
    <property type="evidence" value="ECO:0007669"/>
    <property type="project" value="TreeGrafter"/>
</dbReference>
<feature type="domain" description="EF-hand" evidence="10">
    <location>
        <begin position="549"/>
        <end position="584"/>
    </location>
</feature>
<dbReference type="CDD" id="cd00051">
    <property type="entry name" value="EFh"/>
    <property type="match status" value="1"/>
</dbReference>
<keyword evidence="7 9" id="KW-0472">Membrane</keyword>
<dbReference type="GO" id="GO:0005509">
    <property type="term" value="F:calcium ion binding"/>
    <property type="evidence" value="ECO:0007669"/>
    <property type="project" value="InterPro"/>
</dbReference>
<dbReference type="AlphaFoldDB" id="A0A812SQE0"/>
<protein>
    <submittedName>
        <fullName evidence="11">ANK3 protein</fullName>
    </submittedName>
</protein>
<evidence type="ECO:0000256" key="9">
    <source>
        <dbReference type="SAM" id="Phobius"/>
    </source>
</evidence>
<keyword evidence="12" id="KW-1185">Reference proteome</keyword>
<dbReference type="Gene3D" id="1.10.287.70">
    <property type="match status" value="1"/>
</dbReference>
<dbReference type="SUPFAM" id="SSF47473">
    <property type="entry name" value="EF-hand"/>
    <property type="match status" value="1"/>
</dbReference>
<dbReference type="PROSITE" id="PS50297">
    <property type="entry name" value="ANK_REP_REGION"/>
    <property type="match status" value="2"/>
</dbReference>
<gene>
    <name evidence="11" type="primary">ANK3</name>
    <name evidence="11" type="ORF">SNAT2548_LOCUS27864</name>
</gene>
<evidence type="ECO:0000313" key="12">
    <source>
        <dbReference type="Proteomes" id="UP000604046"/>
    </source>
</evidence>
<feature type="repeat" description="ANK" evidence="8">
    <location>
        <begin position="129"/>
        <end position="161"/>
    </location>
</feature>
<dbReference type="InterPro" id="IPR011992">
    <property type="entry name" value="EF-hand-dom_pair"/>
</dbReference>
<dbReference type="Pfam" id="PF13499">
    <property type="entry name" value="EF-hand_7"/>
    <property type="match status" value="1"/>
</dbReference>
<dbReference type="GO" id="GO:0016020">
    <property type="term" value="C:membrane"/>
    <property type="evidence" value="ECO:0007669"/>
    <property type="project" value="UniProtKB-SubCell"/>
</dbReference>
<evidence type="ECO:0000256" key="6">
    <source>
        <dbReference type="ARBA" id="ARBA00023043"/>
    </source>
</evidence>
<dbReference type="Proteomes" id="UP000604046">
    <property type="component" value="Unassembled WGS sequence"/>
</dbReference>
<keyword evidence="5 9" id="KW-1133">Transmembrane helix</keyword>
<dbReference type="InterPro" id="IPR018247">
    <property type="entry name" value="EF_Hand_1_Ca_BS"/>
</dbReference>
<evidence type="ECO:0000256" key="7">
    <source>
        <dbReference type="ARBA" id="ARBA00023136"/>
    </source>
</evidence>
<evidence type="ECO:0000256" key="1">
    <source>
        <dbReference type="ARBA" id="ARBA00004141"/>
    </source>
</evidence>
<dbReference type="PROSITE" id="PS50088">
    <property type="entry name" value="ANK_REPEAT"/>
    <property type="match status" value="2"/>
</dbReference>
<sequence length="624" mass="69109">MLVALHSLAPAITSFLWPSEVQVVQAAARTFVELRGVALNFLKSGGVRMPLLAMVASAAGNSTAEAVLAASSQHLPWPCWQDGLLVLWCCGCPVHRERKAMQVALRSGPIEAVTWLLNARADVEQAVEGDLTPLRLAARFGNEELVQLLLDKSANPNGRGRFGYTALMVAAMHGHRDIVELLLSKGSQVNTNGDGETAIDLACRYPEVAHLLTNHVSQYGWTGTRPLERMESCEALSEIAVCMVAIIANTMYLGVNADWKIRNAFGPIDGRQREAEDTAWDITFAVWFSIEILLRLLAEKISFFTGEEQAWNLFDGFLVVESVVGLLFPVGAKLSFLRIIRVFRLARVVKLVKAVKALRRLRTMIFSIANSFIDLMWAFLVVILILFIFGIILSNSAATYFESVDLDNGDAIADAKDVQQHFGNLPLTMLSLWCAVSGGNDWMVYANALIIMDHDGSYMYLAVFLFYTGFCVVGLFNVVTGVFVDSAVCCRTEDEVLQSYMDDLKRTTSEIKKFFEHADTDGSGTLSYREFCGHLKTPMVKAFFHDLDIDPEEASIIFRILDDDKNDEILIDEFINGTMKLKGHATKLEMITLMYDNTRQSMKLDSPGAYCMPSSVSAGVSFSC</sequence>
<dbReference type="SMART" id="SM00054">
    <property type="entry name" value="EFh"/>
    <property type="match status" value="2"/>
</dbReference>
<dbReference type="Gene3D" id="1.10.238.10">
    <property type="entry name" value="EF-hand"/>
    <property type="match status" value="1"/>
</dbReference>
<dbReference type="GO" id="GO:0005216">
    <property type="term" value="F:monoatomic ion channel activity"/>
    <property type="evidence" value="ECO:0007669"/>
    <property type="project" value="InterPro"/>
</dbReference>
<evidence type="ECO:0000256" key="3">
    <source>
        <dbReference type="ARBA" id="ARBA00022737"/>
    </source>
</evidence>
<dbReference type="SUPFAM" id="SSF81324">
    <property type="entry name" value="Voltage-gated potassium channels"/>
    <property type="match status" value="1"/>
</dbReference>
<comment type="subcellular location">
    <subcellularLocation>
        <location evidence="1">Membrane</location>
        <topology evidence="1">Multi-pass membrane protein</topology>
    </subcellularLocation>
</comment>
<dbReference type="InterPro" id="IPR051631">
    <property type="entry name" value="Ankyrin-KH/SAM_domain"/>
</dbReference>
<keyword evidence="2 9" id="KW-0812">Transmembrane</keyword>
<evidence type="ECO:0000259" key="10">
    <source>
        <dbReference type="PROSITE" id="PS50222"/>
    </source>
</evidence>